<keyword evidence="7" id="KW-1185">Reference proteome</keyword>
<protein>
    <submittedName>
        <fullName evidence="6">Crp/Fnr family transcriptional regulator</fullName>
    </submittedName>
</protein>
<dbReference type="GO" id="GO:0003677">
    <property type="term" value="F:DNA binding"/>
    <property type="evidence" value="ECO:0007669"/>
    <property type="project" value="UniProtKB-KW"/>
</dbReference>
<keyword evidence="1" id="KW-0805">Transcription regulation</keyword>
<accession>A0A8J7M5Y9</accession>
<gene>
    <name evidence="6" type="ORF">H0I76_05925</name>
</gene>
<dbReference type="Gene3D" id="1.10.10.10">
    <property type="entry name" value="Winged helix-like DNA-binding domain superfamily/Winged helix DNA-binding domain"/>
    <property type="match status" value="1"/>
</dbReference>
<dbReference type="SUPFAM" id="SSF46785">
    <property type="entry name" value="Winged helix' DNA-binding domain"/>
    <property type="match status" value="1"/>
</dbReference>
<dbReference type="InterPro" id="IPR014710">
    <property type="entry name" value="RmlC-like_jellyroll"/>
</dbReference>
<evidence type="ECO:0000256" key="2">
    <source>
        <dbReference type="ARBA" id="ARBA00023125"/>
    </source>
</evidence>
<dbReference type="SMART" id="SM00419">
    <property type="entry name" value="HTH_CRP"/>
    <property type="match status" value="1"/>
</dbReference>
<organism evidence="6 7">
    <name type="scientific">Thermohalobaculum xanthum</name>
    <dbReference type="NCBI Taxonomy" id="2753746"/>
    <lineage>
        <taxon>Bacteria</taxon>
        <taxon>Pseudomonadati</taxon>
        <taxon>Pseudomonadota</taxon>
        <taxon>Alphaproteobacteria</taxon>
        <taxon>Rhodobacterales</taxon>
        <taxon>Paracoccaceae</taxon>
        <taxon>Thermohalobaculum</taxon>
    </lineage>
</organism>
<dbReference type="AlphaFoldDB" id="A0A8J7M5Y9"/>
<reference evidence="6" key="1">
    <citation type="submission" date="2020-12" db="EMBL/GenBank/DDBJ databases">
        <title>Bacterial taxonomy.</title>
        <authorList>
            <person name="Pan X."/>
        </authorList>
    </citation>
    <scope>NUCLEOTIDE SEQUENCE</scope>
    <source>
        <strain evidence="6">M0105</strain>
    </source>
</reference>
<dbReference type="GO" id="GO:0005829">
    <property type="term" value="C:cytosol"/>
    <property type="evidence" value="ECO:0007669"/>
    <property type="project" value="TreeGrafter"/>
</dbReference>
<evidence type="ECO:0000256" key="3">
    <source>
        <dbReference type="ARBA" id="ARBA00023163"/>
    </source>
</evidence>
<dbReference type="GO" id="GO:0003700">
    <property type="term" value="F:DNA-binding transcription factor activity"/>
    <property type="evidence" value="ECO:0007669"/>
    <property type="project" value="TreeGrafter"/>
</dbReference>
<name>A0A8J7M5Y9_9RHOB</name>
<dbReference type="Proteomes" id="UP000655420">
    <property type="component" value="Unassembled WGS sequence"/>
</dbReference>
<keyword evidence="2" id="KW-0238">DNA-binding</keyword>
<proteinExistence type="predicted"/>
<evidence type="ECO:0000313" key="7">
    <source>
        <dbReference type="Proteomes" id="UP000655420"/>
    </source>
</evidence>
<dbReference type="EMBL" id="JAEHHL010000002">
    <property type="protein sequence ID" value="MBK0398718.1"/>
    <property type="molecule type" value="Genomic_DNA"/>
</dbReference>
<comment type="caution">
    <text evidence="6">The sequence shown here is derived from an EMBL/GenBank/DDBJ whole genome shotgun (WGS) entry which is preliminary data.</text>
</comment>
<sequence length="228" mass="25006">MPTEASDFPEGSTLDRCGVTGRAALAAAWTEASYSAGTMVVSADDTDDDVFFILSGRARAATYTNQGKEVMLSDLAPGESFGIFAAIDGRPRSTNVVAIDDSRLARMTAQRFNEVLYSNRDVTRAFLQYLIDRIRHLSERVTDVTTLNAEQRLIVELLRLSTPDPARPGTAVVDPLPTQQELATIIFSQRESVGRDMSKLKDLGLLDRKGRSLRILDVARLRERVGGA</sequence>
<dbReference type="Pfam" id="PF13545">
    <property type="entry name" value="HTH_Crp_2"/>
    <property type="match status" value="1"/>
</dbReference>
<dbReference type="PANTHER" id="PTHR24567">
    <property type="entry name" value="CRP FAMILY TRANSCRIPTIONAL REGULATORY PROTEIN"/>
    <property type="match status" value="1"/>
</dbReference>
<evidence type="ECO:0000256" key="1">
    <source>
        <dbReference type="ARBA" id="ARBA00023015"/>
    </source>
</evidence>
<dbReference type="InterPro" id="IPR036388">
    <property type="entry name" value="WH-like_DNA-bd_sf"/>
</dbReference>
<dbReference type="InterPro" id="IPR050397">
    <property type="entry name" value="Env_Response_Regulators"/>
</dbReference>
<evidence type="ECO:0000313" key="6">
    <source>
        <dbReference type="EMBL" id="MBK0398718.1"/>
    </source>
</evidence>
<dbReference type="SMART" id="SM00100">
    <property type="entry name" value="cNMP"/>
    <property type="match status" value="1"/>
</dbReference>
<feature type="domain" description="HTH crp-type" evidence="5">
    <location>
        <begin position="147"/>
        <end position="219"/>
    </location>
</feature>
<evidence type="ECO:0000259" key="4">
    <source>
        <dbReference type="PROSITE" id="PS50042"/>
    </source>
</evidence>
<dbReference type="Gene3D" id="2.60.120.10">
    <property type="entry name" value="Jelly Rolls"/>
    <property type="match status" value="1"/>
</dbReference>
<dbReference type="Pfam" id="PF00027">
    <property type="entry name" value="cNMP_binding"/>
    <property type="match status" value="1"/>
</dbReference>
<dbReference type="PROSITE" id="PS50042">
    <property type="entry name" value="CNMP_BINDING_3"/>
    <property type="match status" value="1"/>
</dbReference>
<dbReference type="PANTHER" id="PTHR24567:SF68">
    <property type="entry name" value="DNA-BINDING TRANSCRIPTIONAL DUAL REGULATOR CRP"/>
    <property type="match status" value="1"/>
</dbReference>
<feature type="domain" description="Cyclic nucleotide-binding" evidence="4">
    <location>
        <begin position="25"/>
        <end position="133"/>
    </location>
</feature>
<dbReference type="InterPro" id="IPR018490">
    <property type="entry name" value="cNMP-bd_dom_sf"/>
</dbReference>
<keyword evidence="3" id="KW-0804">Transcription</keyword>
<dbReference type="PROSITE" id="PS51063">
    <property type="entry name" value="HTH_CRP_2"/>
    <property type="match status" value="1"/>
</dbReference>
<dbReference type="CDD" id="cd00038">
    <property type="entry name" value="CAP_ED"/>
    <property type="match status" value="1"/>
</dbReference>
<dbReference type="RefSeq" id="WP_200608256.1">
    <property type="nucleotide sequence ID" value="NZ_JAEHHL010000002.1"/>
</dbReference>
<dbReference type="SUPFAM" id="SSF51206">
    <property type="entry name" value="cAMP-binding domain-like"/>
    <property type="match status" value="1"/>
</dbReference>
<dbReference type="InterPro" id="IPR000595">
    <property type="entry name" value="cNMP-bd_dom"/>
</dbReference>
<dbReference type="InterPro" id="IPR036390">
    <property type="entry name" value="WH_DNA-bd_sf"/>
</dbReference>
<evidence type="ECO:0000259" key="5">
    <source>
        <dbReference type="PROSITE" id="PS51063"/>
    </source>
</evidence>
<dbReference type="InterPro" id="IPR012318">
    <property type="entry name" value="HTH_CRP"/>
</dbReference>